<sequence>MELKFDREDNRKERLDFIRKYAEWVRSVPNDVWSSQQAVILNSFMKNAANYALSPEEYLKMKAKSSAKRDTKIRQLSQKKLRIK</sequence>
<dbReference type="RefSeq" id="WP_257742714.1">
    <property type="nucleotide sequence ID" value="NZ_CP096115.1"/>
</dbReference>
<gene>
    <name evidence="1" type="ORF">L6E24_00115</name>
</gene>
<dbReference type="GeneID" id="74306050"/>
<evidence type="ECO:0000313" key="2">
    <source>
        <dbReference type="Proteomes" id="UP001060368"/>
    </source>
</evidence>
<protein>
    <submittedName>
        <fullName evidence="1">Uncharacterized protein</fullName>
    </submittedName>
</protein>
<reference evidence="1" key="1">
    <citation type="submission" date="2022-04" db="EMBL/GenBank/DDBJ databases">
        <title>Complete genome of Methanoplanus endosymbiosus DSM 3599.</title>
        <authorList>
            <person name="Chen S.-C."/>
            <person name="You Y.-T."/>
            <person name="Zhou Y.-Z."/>
            <person name="Lai M.-C."/>
        </authorList>
    </citation>
    <scope>NUCLEOTIDE SEQUENCE</scope>
    <source>
        <strain evidence="1">DSM 3599</strain>
    </source>
</reference>
<keyword evidence="2" id="KW-1185">Reference proteome</keyword>
<organism evidence="1 2">
    <name type="scientific">Methanoplanus endosymbiosus</name>
    <dbReference type="NCBI Taxonomy" id="33865"/>
    <lineage>
        <taxon>Archaea</taxon>
        <taxon>Methanobacteriati</taxon>
        <taxon>Methanobacteriota</taxon>
        <taxon>Stenosarchaea group</taxon>
        <taxon>Methanomicrobia</taxon>
        <taxon>Methanomicrobiales</taxon>
        <taxon>Methanomicrobiaceae</taxon>
        <taxon>Methanoplanus</taxon>
    </lineage>
</organism>
<dbReference type="InterPro" id="IPR058463">
    <property type="entry name" value="DUF8150"/>
</dbReference>
<dbReference type="Pfam" id="PF26477">
    <property type="entry name" value="DUF8150"/>
    <property type="match status" value="1"/>
</dbReference>
<dbReference type="AlphaFoldDB" id="A0A9E7PLX4"/>
<name>A0A9E7PLX4_9EURY</name>
<evidence type="ECO:0000313" key="1">
    <source>
        <dbReference type="EMBL" id="UUX92568.1"/>
    </source>
</evidence>
<dbReference type="KEGG" id="mend:L6E24_00115"/>
<dbReference type="EMBL" id="CP096115">
    <property type="protein sequence ID" value="UUX92568.1"/>
    <property type="molecule type" value="Genomic_DNA"/>
</dbReference>
<accession>A0A9E7PLX4</accession>
<proteinExistence type="predicted"/>
<dbReference type="Proteomes" id="UP001060368">
    <property type="component" value="Chromosome"/>
</dbReference>